<dbReference type="Proteomes" id="UP000515152">
    <property type="component" value="Chromosome 23"/>
</dbReference>
<protein>
    <submittedName>
        <fullName evidence="5">Uncharacterized protein LOC116218577</fullName>
    </submittedName>
</protein>
<keyword evidence="2" id="KW-0812">Transmembrane</keyword>
<evidence type="ECO:0000256" key="2">
    <source>
        <dbReference type="SAM" id="Phobius"/>
    </source>
</evidence>
<organism evidence="4 5">
    <name type="scientific">Clupea harengus</name>
    <name type="common">Atlantic herring</name>
    <dbReference type="NCBI Taxonomy" id="7950"/>
    <lineage>
        <taxon>Eukaryota</taxon>
        <taxon>Metazoa</taxon>
        <taxon>Chordata</taxon>
        <taxon>Craniata</taxon>
        <taxon>Vertebrata</taxon>
        <taxon>Euteleostomi</taxon>
        <taxon>Actinopterygii</taxon>
        <taxon>Neopterygii</taxon>
        <taxon>Teleostei</taxon>
        <taxon>Clupei</taxon>
        <taxon>Clupeiformes</taxon>
        <taxon>Clupeoidei</taxon>
        <taxon>Clupeidae</taxon>
        <taxon>Clupea</taxon>
    </lineage>
</organism>
<gene>
    <name evidence="5" type="primary">LOC116218577</name>
</gene>
<dbReference type="GeneID" id="116218577"/>
<keyword evidence="2" id="KW-1133">Transmembrane helix</keyword>
<feature type="region of interest" description="Disordered" evidence="1">
    <location>
        <begin position="273"/>
        <end position="322"/>
    </location>
</feature>
<dbReference type="OrthoDB" id="8793889at2759"/>
<evidence type="ECO:0000256" key="3">
    <source>
        <dbReference type="SAM" id="SignalP"/>
    </source>
</evidence>
<dbReference type="RefSeq" id="XP_031416411.1">
    <property type="nucleotide sequence ID" value="XM_031560551.1"/>
</dbReference>
<evidence type="ECO:0000256" key="1">
    <source>
        <dbReference type="SAM" id="MobiDB-lite"/>
    </source>
</evidence>
<feature type="transmembrane region" description="Helical" evidence="2">
    <location>
        <begin position="239"/>
        <end position="261"/>
    </location>
</feature>
<accession>A0A6P8EWE4</accession>
<dbReference type="KEGG" id="char:116218577"/>
<feature type="signal peptide" evidence="3">
    <location>
        <begin position="1"/>
        <end position="17"/>
    </location>
</feature>
<keyword evidence="3" id="KW-0732">Signal</keyword>
<evidence type="ECO:0000313" key="4">
    <source>
        <dbReference type="Proteomes" id="UP000515152"/>
    </source>
</evidence>
<feature type="chain" id="PRO_5028130585" evidence="3">
    <location>
        <begin position="18"/>
        <end position="322"/>
    </location>
</feature>
<keyword evidence="2" id="KW-0472">Membrane</keyword>
<proteinExistence type="predicted"/>
<dbReference type="AlphaFoldDB" id="A0A6P8EWE4"/>
<reference evidence="5" key="1">
    <citation type="submission" date="2025-08" db="UniProtKB">
        <authorList>
            <consortium name="RefSeq"/>
        </authorList>
    </citation>
    <scope>IDENTIFICATION</scope>
</reference>
<name>A0A6P8EWE4_CLUHA</name>
<keyword evidence="4" id="KW-1185">Reference proteome</keyword>
<sequence>MWILILIPFLLAEPSTSTSLDLTQAKGLLNTTVKLPCEKPCHGVVKWVKVRSPPSQTIAHCENGTCADFGNKATVGLSGNIFLLLPQAALSDEGGYEGHCDGKVICDVTLELLAHHNTAEVRIGDALFIGLLSSEPVRVTFRKASHSTDDLVCVVEGAVPLCVREYSRRSSVQDYTVTFTNVTESDEGVFTVRDSNTMRRLNIVKLTIKDGLQNKMNEDVGTFKDNVNVPVPDTWQFSIPWEIALFIGGFILNIFLWKILAFGKRTYTRIRNTFSPPPQPEETLGLAPFPGTNRSSIQRMRAEESALGPGPVQTKDVVHSLQ</sequence>
<evidence type="ECO:0000313" key="5">
    <source>
        <dbReference type="RefSeq" id="XP_031416411.1"/>
    </source>
</evidence>